<sequence length="89" mass="9550">MASFSIDFPGTPHQFVLSATNAIKNKGGIFDGNPTTGSFSLQTLIGLVKGTYQVLSDPNSPQTKVAITITKKPFIVPMSKIQEVIASYF</sequence>
<keyword evidence="2" id="KW-1185">Reference proteome</keyword>
<dbReference type="EMBL" id="CAKLPY010000001">
    <property type="protein sequence ID" value="CAH0994599.1"/>
    <property type="molecule type" value="Genomic_DNA"/>
</dbReference>
<evidence type="ECO:0000313" key="2">
    <source>
        <dbReference type="Proteomes" id="UP000837932"/>
    </source>
</evidence>
<gene>
    <name evidence="1" type="ORF">EMA8858_00709</name>
</gene>
<name>A0ABN8ENY6_9BACT</name>
<dbReference type="RefSeq" id="WP_238804488.1">
    <property type="nucleotide sequence ID" value="NZ_CAKLPY010000001.1"/>
</dbReference>
<proteinExistence type="predicted"/>
<accession>A0ABN8ENY6</accession>
<evidence type="ECO:0000313" key="1">
    <source>
        <dbReference type="EMBL" id="CAH0994599.1"/>
    </source>
</evidence>
<dbReference type="Proteomes" id="UP000837932">
    <property type="component" value="Unassembled WGS sequence"/>
</dbReference>
<reference evidence="1" key="1">
    <citation type="submission" date="2021-12" db="EMBL/GenBank/DDBJ databases">
        <authorList>
            <person name="Rodrigo-Torres L."/>
            <person name="Arahal R. D."/>
            <person name="Lucena T."/>
        </authorList>
    </citation>
    <scope>NUCLEOTIDE SEQUENCE</scope>
    <source>
        <strain evidence="1">CECT 8858</strain>
    </source>
</reference>
<comment type="caution">
    <text evidence="1">The sequence shown here is derived from an EMBL/GenBank/DDBJ whole genome shotgun (WGS) entry which is preliminary data.</text>
</comment>
<organism evidence="1 2">
    <name type="scientific">Emticicia aquatica</name>
    <dbReference type="NCBI Taxonomy" id="1681835"/>
    <lineage>
        <taxon>Bacteria</taxon>
        <taxon>Pseudomonadati</taxon>
        <taxon>Bacteroidota</taxon>
        <taxon>Cytophagia</taxon>
        <taxon>Cytophagales</taxon>
        <taxon>Leadbetterellaceae</taxon>
        <taxon>Emticicia</taxon>
    </lineage>
</organism>
<protein>
    <submittedName>
        <fullName evidence="1">Uncharacterized protein</fullName>
    </submittedName>
</protein>